<dbReference type="InterPro" id="IPR032466">
    <property type="entry name" value="Metal_Hydrolase"/>
</dbReference>
<dbReference type="PANTHER" id="PTHR47176">
    <property type="entry name" value="OSJNBA0020J04.13 PROTEIN"/>
    <property type="match status" value="1"/>
</dbReference>
<dbReference type="SUPFAM" id="SSF51556">
    <property type="entry name" value="Metallo-dependent hydrolases"/>
    <property type="match status" value="1"/>
</dbReference>
<organism evidence="1 2">
    <name type="scientific">Collinsella ureilytica</name>
    <dbReference type="NCBI Taxonomy" id="2869515"/>
    <lineage>
        <taxon>Bacteria</taxon>
        <taxon>Bacillati</taxon>
        <taxon>Actinomycetota</taxon>
        <taxon>Coriobacteriia</taxon>
        <taxon>Coriobacteriales</taxon>
        <taxon>Coriobacteriaceae</taxon>
        <taxon>Collinsella</taxon>
    </lineage>
</organism>
<dbReference type="PIRSF" id="PIRSF005902">
    <property type="entry name" value="DNase_TatD"/>
    <property type="match status" value="1"/>
</dbReference>
<dbReference type="PANTHER" id="PTHR47176:SF1">
    <property type="entry name" value="OS04G0577500 PROTEIN"/>
    <property type="match status" value="1"/>
</dbReference>
<sequence length="255" mass="28339">MTYRFYDMHCHIDHIADAESVLSHAHELGCAFLCTPVTPRESKLAEERFAAHPNVQVAYGLHPWWISGDDDQAVVIAEAVRDVRHARFIGEIGLDFSKAHLPMRGAQVEAFGWMLQALAEHQHAGRVLSLHAVKSAGLVLDMLERFDLTSSATCIFHWFSGTSDELGRARALGCSFSVSERMLATKRGREYARIIPEECLLLETDAPPTFDTSYPAEKMLASLEAIIEQLATIRGTNRHSLAARIAERSSELLGI</sequence>
<name>A0ABS7MKL5_9ACTN</name>
<dbReference type="InterPro" id="IPR001130">
    <property type="entry name" value="TatD-like"/>
</dbReference>
<dbReference type="RefSeq" id="WP_222199632.1">
    <property type="nucleotide sequence ID" value="NZ_JAIMFO010000007.1"/>
</dbReference>
<dbReference type="Proteomes" id="UP000700908">
    <property type="component" value="Unassembled WGS sequence"/>
</dbReference>
<dbReference type="Pfam" id="PF01026">
    <property type="entry name" value="TatD_DNase"/>
    <property type="match status" value="1"/>
</dbReference>
<keyword evidence="2" id="KW-1185">Reference proteome</keyword>
<accession>A0ABS7MKL5</accession>
<dbReference type="EMBL" id="JAIMFO010000007">
    <property type="protein sequence ID" value="MBY4797907.1"/>
    <property type="molecule type" value="Genomic_DNA"/>
</dbReference>
<dbReference type="Gene3D" id="3.20.20.140">
    <property type="entry name" value="Metal-dependent hydrolases"/>
    <property type="match status" value="1"/>
</dbReference>
<keyword evidence="1" id="KW-0378">Hydrolase</keyword>
<evidence type="ECO:0000313" key="1">
    <source>
        <dbReference type="EMBL" id="MBY4797907.1"/>
    </source>
</evidence>
<proteinExistence type="predicted"/>
<gene>
    <name evidence="1" type="ORF">K6V98_06035</name>
</gene>
<protein>
    <submittedName>
        <fullName evidence="1">TatD family hydrolase</fullName>
    </submittedName>
</protein>
<reference evidence="1 2" key="1">
    <citation type="submission" date="2021-08" db="EMBL/GenBank/DDBJ databases">
        <title>Collinsella faecalis sp. nov. isolated from swine faeces.</title>
        <authorList>
            <person name="Oh B.S."/>
            <person name="Lee J.H."/>
        </authorList>
    </citation>
    <scope>NUCLEOTIDE SEQUENCE [LARGE SCALE GENOMIC DNA]</scope>
    <source>
        <strain evidence="1 2">AGMB00827</strain>
    </source>
</reference>
<comment type="caution">
    <text evidence="1">The sequence shown here is derived from an EMBL/GenBank/DDBJ whole genome shotgun (WGS) entry which is preliminary data.</text>
</comment>
<dbReference type="GO" id="GO:0016787">
    <property type="term" value="F:hydrolase activity"/>
    <property type="evidence" value="ECO:0007669"/>
    <property type="project" value="UniProtKB-KW"/>
</dbReference>
<evidence type="ECO:0000313" key="2">
    <source>
        <dbReference type="Proteomes" id="UP000700908"/>
    </source>
</evidence>